<protein>
    <submittedName>
        <fullName evidence="1">Uncharacterized protein</fullName>
    </submittedName>
</protein>
<dbReference type="EMBL" id="GL732525">
    <property type="protein sequence ID" value="EFX88579.1"/>
    <property type="molecule type" value="Genomic_DNA"/>
</dbReference>
<dbReference type="Proteomes" id="UP000000305">
    <property type="component" value="Unassembled WGS sequence"/>
</dbReference>
<proteinExistence type="predicted"/>
<sequence length="104" mass="11649">MQYKQHPRDLPSHRHLLVYKLRNIGNVWGPEQSSASRLLDLLAACEPVEVQKGTKVRRRRDGPIRISTITTGRRQGGDAEAKAQIPIHPGPCGVHLLRLPMMGN</sequence>
<organism evidence="1 2">
    <name type="scientific">Daphnia pulex</name>
    <name type="common">Water flea</name>
    <dbReference type="NCBI Taxonomy" id="6669"/>
    <lineage>
        <taxon>Eukaryota</taxon>
        <taxon>Metazoa</taxon>
        <taxon>Ecdysozoa</taxon>
        <taxon>Arthropoda</taxon>
        <taxon>Crustacea</taxon>
        <taxon>Branchiopoda</taxon>
        <taxon>Diplostraca</taxon>
        <taxon>Cladocera</taxon>
        <taxon>Anomopoda</taxon>
        <taxon>Daphniidae</taxon>
        <taxon>Daphnia</taxon>
    </lineage>
</organism>
<dbReference type="HOGENOM" id="CLU_2252720_0_0_1"/>
<name>E9FVM5_DAPPU</name>
<dbReference type="AlphaFoldDB" id="E9FVM5"/>
<gene>
    <name evidence="1" type="ORF">DAPPUDRAFT_233756</name>
</gene>
<keyword evidence="2" id="KW-1185">Reference proteome</keyword>
<accession>E9FVM5</accession>
<evidence type="ECO:0000313" key="1">
    <source>
        <dbReference type="EMBL" id="EFX88579.1"/>
    </source>
</evidence>
<reference evidence="1 2" key="1">
    <citation type="journal article" date="2011" name="Science">
        <title>The ecoresponsive genome of Daphnia pulex.</title>
        <authorList>
            <person name="Colbourne J.K."/>
            <person name="Pfrender M.E."/>
            <person name="Gilbert D."/>
            <person name="Thomas W.K."/>
            <person name="Tucker A."/>
            <person name="Oakley T.H."/>
            <person name="Tokishita S."/>
            <person name="Aerts A."/>
            <person name="Arnold G.J."/>
            <person name="Basu M.K."/>
            <person name="Bauer D.J."/>
            <person name="Caceres C.E."/>
            <person name="Carmel L."/>
            <person name="Casola C."/>
            <person name="Choi J.H."/>
            <person name="Detter J.C."/>
            <person name="Dong Q."/>
            <person name="Dusheyko S."/>
            <person name="Eads B.D."/>
            <person name="Frohlich T."/>
            <person name="Geiler-Samerotte K.A."/>
            <person name="Gerlach D."/>
            <person name="Hatcher P."/>
            <person name="Jogdeo S."/>
            <person name="Krijgsveld J."/>
            <person name="Kriventseva E.V."/>
            <person name="Kultz D."/>
            <person name="Laforsch C."/>
            <person name="Lindquist E."/>
            <person name="Lopez J."/>
            <person name="Manak J.R."/>
            <person name="Muller J."/>
            <person name="Pangilinan J."/>
            <person name="Patwardhan R.P."/>
            <person name="Pitluck S."/>
            <person name="Pritham E.J."/>
            <person name="Rechtsteiner A."/>
            <person name="Rho M."/>
            <person name="Rogozin I.B."/>
            <person name="Sakarya O."/>
            <person name="Salamov A."/>
            <person name="Schaack S."/>
            <person name="Shapiro H."/>
            <person name="Shiga Y."/>
            <person name="Skalitzky C."/>
            <person name="Smith Z."/>
            <person name="Souvorov A."/>
            <person name="Sung W."/>
            <person name="Tang Z."/>
            <person name="Tsuchiya D."/>
            <person name="Tu H."/>
            <person name="Vos H."/>
            <person name="Wang M."/>
            <person name="Wolf Y.I."/>
            <person name="Yamagata H."/>
            <person name="Yamada T."/>
            <person name="Ye Y."/>
            <person name="Shaw J.R."/>
            <person name="Andrews J."/>
            <person name="Crease T.J."/>
            <person name="Tang H."/>
            <person name="Lucas S.M."/>
            <person name="Robertson H.M."/>
            <person name="Bork P."/>
            <person name="Koonin E.V."/>
            <person name="Zdobnov E.M."/>
            <person name="Grigoriev I.V."/>
            <person name="Lynch M."/>
            <person name="Boore J.L."/>
        </authorList>
    </citation>
    <scope>NUCLEOTIDE SEQUENCE [LARGE SCALE GENOMIC DNA]</scope>
</reference>
<dbReference type="InParanoid" id="E9FVM5"/>
<evidence type="ECO:0000313" key="2">
    <source>
        <dbReference type="Proteomes" id="UP000000305"/>
    </source>
</evidence>
<dbReference type="KEGG" id="dpx:DAPPUDRAFT_233756"/>